<gene>
    <name evidence="1" type="ORF">BC938DRAFT_483706</name>
</gene>
<reference evidence="1 2" key="1">
    <citation type="journal article" date="2018" name="New Phytol.">
        <title>Phylogenomics of Endogonaceae and evolution of mycorrhizas within Mucoromycota.</title>
        <authorList>
            <person name="Chang Y."/>
            <person name="Desiro A."/>
            <person name="Na H."/>
            <person name="Sandor L."/>
            <person name="Lipzen A."/>
            <person name="Clum A."/>
            <person name="Barry K."/>
            <person name="Grigoriev I.V."/>
            <person name="Martin F.M."/>
            <person name="Stajich J.E."/>
            <person name="Smith M.E."/>
            <person name="Bonito G."/>
            <person name="Spatafora J.W."/>
        </authorList>
    </citation>
    <scope>NUCLEOTIDE SEQUENCE [LARGE SCALE GENOMIC DNA]</scope>
    <source>
        <strain evidence="1 2">AD002</strain>
    </source>
</reference>
<organism evidence="1 2">
    <name type="scientific">Jimgerdemannia flammicorona</name>
    <dbReference type="NCBI Taxonomy" id="994334"/>
    <lineage>
        <taxon>Eukaryota</taxon>
        <taxon>Fungi</taxon>
        <taxon>Fungi incertae sedis</taxon>
        <taxon>Mucoromycota</taxon>
        <taxon>Mucoromycotina</taxon>
        <taxon>Endogonomycetes</taxon>
        <taxon>Endogonales</taxon>
        <taxon>Endogonaceae</taxon>
        <taxon>Jimgerdemannia</taxon>
    </lineage>
</organism>
<accession>A0A433QBE5</accession>
<dbReference type="Proteomes" id="UP000274822">
    <property type="component" value="Unassembled WGS sequence"/>
</dbReference>
<sequence>MNGDCGVCERAKVCVKWITNWVDMYEILLTRISIARKNTINLPSPTCMHLCINSSTPFTPPQSFAAPHRYSATVQAEVDELERKPSCHRSRREIWLSSVMWTRPWLW</sequence>
<keyword evidence="2" id="KW-1185">Reference proteome</keyword>
<dbReference type="AlphaFoldDB" id="A0A433QBE5"/>
<evidence type="ECO:0000313" key="2">
    <source>
        <dbReference type="Proteomes" id="UP000274822"/>
    </source>
</evidence>
<evidence type="ECO:0000313" key="1">
    <source>
        <dbReference type="EMBL" id="RUS27107.1"/>
    </source>
</evidence>
<comment type="caution">
    <text evidence="1">The sequence shown here is derived from an EMBL/GenBank/DDBJ whole genome shotgun (WGS) entry which is preliminary data.</text>
</comment>
<dbReference type="EMBL" id="RBNJ01009035">
    <property type="protein sequence ID" value="RUS27107.1"/>
    <property type="molecule type" value="Genomic_DNA"/>
</dbReference>
<name>A0A433QBE5_9FUNG</name>
<protein>
    <submittedName>
        <fullName evidence="1">Uncharacterized protein</fullName>
    </submittedName>
</protein>
<proteinExistence type="predicted"/>